<protein>
    <recommendedName>
        <fullName evidence="4">Restriction alleviation protein, Lar family</fullName>
    </recommendedName>
</protein>
<sequence>MRAALKEFRRRSALSLDGPYATDMRELTVGQPAPPPKPPQRSAWQRKGPLVQLEPCPFCGGEAEVYSVAGSYGYYASKTGVRCTDEHCHVRPWVAFDDEEYDWNVRKHVAVNSLEKAVQAWNTRIPLNKIPNTRST</sequence>
<organism evidence="2 3">
    <name type="scientific">Sphingopyxis flava</name>
    <dbReference type="NCBI Taxonomy" id="1507287"/>
    <lineage>
        <taxon>Bacteria</taxon>
        <taxon>Pseudomonadati</taxon>
        <taxon>Pseudomonadota</taxon>
        <taxon>Alphaproteobacteria</taxon>
        <taxon>Sphingomonadales</taxon>
        <taxon>Sphingomonadaceae</taxon>
        <taxon>Sphingopyxis</taxon>
    </lineage>
</organism>
<proteinExistence type="predicted"/>
<gene>
    <name evidence="2" type="ORF">SAMN06295937_100747</name>
</gene>
<feature type="region of interest" description="Disordered" evidence="1">
    <location>
        <begin position="24"/>
        <end position="46"/>
    </location>
</feature>
<keyword evidence="3" id="KW-1185">Reference proteome</keyword>
<name>A0A1T5BPT9_9SPHN</name>
<dbReference type="EMBL" id="FUYP01000007">
    <property type="protein sequence ID" value="SKB49221.1"/>
    <property type="molecule type" value="Genomic_DNA"/>
</dbReference>
<evidence type="ECO:0000313" key="2">
    <source>
        <dbReference type="EMBL" id="SKB49221.1"/>
    </source>
</evidence>
<reference evidence="3" key="1">
    <citation type="submission" date="2017-02" db="EMBL/GenBank/DDBJ databases">
        <authorList>
            <person name="Varghese N."/>
            <person name="Submissions S."/>
        </authorList>
    </citation>
    <scope>NUCLEOTIDE SEQUENCE [LARGE SCALE GENOMIC DNA]</scope>
    <source>
        <strain evidence="3">R11H</strain>
    </source>
</reference>
<evidence type="ECO:0000313" key="3">
    <source>
        <dbReference type="Proteomes" id="UP000190044"/>
    </source>
</evidence>
<accession>A0A1T5BPT9</accession>
<dbReference type="Pfam" id="PF14354">
    <property type="entry name" value="Lar_restr_allev"/>
    <property type="match status" value="1"/>
</dbReference>
<evidence type="ECO:0000256" key="1">
    <source>
        <dbReference type="SAM" id="MobiDB-lite"/>
    </source>
</evidence>
<dbReference type="Proteomes" id="UP000190044">
    <property type="component" value="Unassembled WGS sequence"/>
</dbReference>
<dbReference type="AlphaFoldDB" id="A0A1T5BPT9"/>
<evidence type="ECO:0008006" key="4">
    <source>
        <dbReference type="Google" id="ProtNLM"/>
    </source>
</evidence>